<evidence type="ECO:0000313" key="2">
    <source>
        <dbReference type="EMBL" id="KAK3272589.1"/>
    </source>
</evidence>
<comment type="caution">
    <text evidence="2">The sequence shown here is derived from an EMBL/GenBank/DDBJ whole genome shotgun (WGS) entry which is preliminary data.</text>
</comment>
<protein>
    <recommendedName>
        <fullName evidence="4">NYN domain-containing protein</fullName>
    </recommendedName>
</protein>
<dbReference type="PANTHER" id="PTHR35744:SF4">
    <property type="entry name" value="OS04G0464600 PROTEIN"/>
    <property type="match status" value="1"/>
</dbReference>
<reference evidence="2 3" key="1">
    <citation type="journal article" date="2015" name="Genome Biol. Evol.">
        <title>Comparative Genomics of a Bacterivorous Green Alga Reveals Evolutionary Causalities and Consequences of Phago-Mixotrophic Mode of Nutrition.</title>
        <authorList>
            <person name="Burns J.A."/>
            <person name="Paasch A."/>
            <person name="Narechania A."/>
            <person name="Kim E."/>
        </authorList>
    </citation>
    <scope>NUCLEOTIDE SEQUENCE [LARGE SCALE GENOMIC DNA]</scope>
    <source>
        <strain evidence="2 3">PLY_AMNH</strain>
    </source>
</reference>
<dbReference type="AlphaFoldDB" id="A0AAE0G6T0"/>
<accession>A0AAE0G6T0</accession>
<evidence type="ECO:0008006" key="4">
    <source>
        <dbReference type="Google" id="ProtNLM"/>
    </source>
</evidence>
<feature type="region of interest" description="Disordered" evidence="1">
    <location>
        <begin position="53"/>
        <end position="72"/>
    </location>
</feature>
<sequence length="293" mass="32346">MAVTCWRTVWAVTSPRNTPRVAYRIHRVARQEAARSPLASNSHGAARPVGITISNAGAPQMPRSKASGERGRNTRLRASTFDSTAGGDAQVWIFWDLDNKLPEAGKEDQTLENIVAAVSQFGIVRGTTAFANSYSLARTPVWQEACDRLQPEPQPNTSAASHSKGIAVQPRQKRRRLGDHWRFELKLASQPTRWYSLAALRIALVPDNKQAADRALRGDVTRLLEELTSPGTAPTHHAHICIVSDDTDMMKLLKKVRRFGVTPLVISSKKKMRALGSAACSWGNFAAWEFNDI</sequence>
<keyword evidence="3" id="KW-1185">Reference proteome</keyword>
<dbReference type="PANTHER" id="PTHR35744">
    <property type="entry name" value="C2H2-TYPE DOMAIN-CONTAINING PROTEIN"/>
    <property type="match status" value="1"/>
</dbReference>
<dbReference type="Proteomes" id="UP001190700">
    <property type="component" value="Unassembled WGS sequence"/>
</dbReference>
<evidence type="ECO:0000256" key="1">
    <source>
        <dbReference type="SAM" id="MobiDB-lite"/>
    </source>
</evidence>
<evidence type="ECO:0000313" key="3">
    <source>
        <dbReference type="Proteomes" id="UP001190700"/>
    </source>
</evidence>
<feature type="region of interest" description="Disordered" evidence="1">
    <location>
        <begin position="149"/>
        <end position="173"/>
    </location>
</feature>
<name>A0AAE0G6T0_9CHLO</name>
<gene>
    <name evidence="2" type="ORF">CYMTET_19127</name>
</gene>
<proteinExistence type="predicted"/>
<dbReference type="EMBL" id="LGRX02008885">
    <property type="protein sequence ID" value="KAK3272589.1"/>
    <property type="molecule type" value="Genomic_DNA"/>
</dbReference>
<organism evidence="2 3">
    <name type="scientific">Cymbomonas tetramitiformis</name>
    <dbReference type="NCBI Taxonomy" id="36881"/>
    <lineage>
        <taxon>Eukaryota</taxon>
        <taxon>Viridiplantae</taxon>
        <taxon>Chlorophyta</taxon>
        <taxon>Pyramimonadophyceae</taxon>
        <taxon>Pyramimonadales</taxon>
        <taxon>Pyramimonadaceae</taxon>
        <taxon>Cymbomonas</taxon>
    </lineage>
</organism>